<comment type="caution">
    <text evidence="1">The sequence shown here is derived from an EMBL/GenBank/DDBJ whole genome shotgun (WGS) entry which is preliminary data.</text>
</comment>
<dbReference type="EMBL" id="JACCBE010000001">
    <property type="protein sequence ID" value="NYD56142.1"/>
    <property type="molecule type" value="Genomic_DNA"/>
</dbReference>
<name>A0A7Y9EY82_9ACTN</name>
<gene>
    <name evidence="1" type="ORF">BKA08_000380</name>
</gene>
<accession>A0A7Y9EY82</accession>
<reference evidence="1 2" key="1">
    <citation type="submission" date="2020-07" db="EMBL/GenBank/DDBJ databases">
        <title>Sequencing the genomes of 1000 actinobacteria strains.</title>
        <authorList>
            <person name="Klenk H.-P."/>
        </authorList>
    </citation>
    <scope>NUCLEOTIDE SEQUENCE [LARGE SCALE GENOMIC DNA]</scope>
    <source>
        <strain evidence="1 2">DSM 18965</strain>
    </source>
</reference>
<protein>
    <recommendedName>
        <fullName evidence="3">DUF4230 domain-containing protein</fullName>
    </recommendedName>
</protein>
<sequence length="185" mass="20334">MAVVGALVAVDRFTDFSLFGTSSESRSSQVINSVTREEQVVLVSLGIQGIDEEAVTSTVFGVEVPGSGRTTFLQYEFDAKLGIEGGDVEIEQTGEGQFLVTIPDFVFIGHDNETFRLVAEDNGLLSFATPEIDSAEMITRILNDDTKEQYVDSNLEILRDQAEAFYSRLVTAVDPTVVVEFEFTR</sequence>
<evidence type="ECO:0000313" key="1">
    <source>
        <dbReference type="EMBL" id="NYD56142.1"/>
    </source>
</evidence>
<dbReference type="AlphaFoldDB" id="A0A7Y9EY82"/>
<proteinExistence type="predicted"/>
<evidence type="ECO:0000313" key="2">
    <source>
        <dbReference type="Proteomes" id="UP000516957"/>
    </source>
</evidence>
<evidence type="ECO:0008006" key="3">
    <source>
        <dbReference type="Google" id="ProtNLM"/>
    </source>
</evidence>
<dbReference type="Proteomes" id="UP000516957">
    <property type="component" value="Unassembled WGS sequence"/>
</dbReference>
<keyword evidence="2" id="KW-1185">Reference proteome</keyword>
<organism evidence="1 2">
    <name type="scientific">Nocardioides marinisabuli</name>
    <dbReference type="NCBI Taxonomy" id="419476"/>
    <lineage>
        <taxon>Bacteria</taxon>
        <taxon>Bacillati</taxon>
        <taxon>Actinomycetota</taxon>
        <taxon>Actinomycetes</taxon>
        <taxon>Propionibacteriales</taxon>
        <taxon>Nocardioidaceae</taxon>
        <taxon>Nocardioides</taxon>
    </lineage>
</organism>
<dbReference type="RefSeq" id="WP_179614080.1">
    <property type="nucleotide sequence ID" value="NZ_CP059163.1"/>
</dbReference>